<sequence>TRNTPINYNPPLPYTKPLLIMAVIRRGRIQTFDNNNKSKVIVIVGEDNEENAVNTVAVKIPTIEGQPFPSPNNMVLELKSENENGTKRFVFKELIFSSNPVSFTYEMTATMKDVNNNQVGDPLTINVKVTEGE</sequence>
<protein>
    <submittedName>
        <fullName evidence="1">Uncharacterized protein</fullName>
    </submittedName>
</protein>
<organism evidence="1">
    <name type="scientific">uncultured Aureispira sp</name>
    <dbReference type="NCBI Taxonomy" id="1331704"/>
    <lineage>
        <taxon>Bacteria</taxon>
        <taxon>Pseudomonadati</taxon>
        <taxon>Bacteroidota</taxon>
        <taxon>Saprospiria</taxon>
        <taxon>Saprospirales</taxon>
        <taxon>Saprospiraceae</taxon>
        <taxon>Aureispira</taxon>
        <taxon>environmental samples</taxon>
    </lineage>
</organism>
<proteinExistence type="predicted"/>
<evidence type="ECO:0000313" key="1">
    <source>
        <dbReference type="EMBL" id="CAA6830457.1"/>
    </source>
</evidence>
<feature type="non-terminal residue" evidence="1">
    <location>
        <position position="1"/>
    </location>
</feature>
<reference evidence="1" key="1">
    <citation type="submission" date="2020-01" db="EMBL/GenBank/DDBJ databases">
        <authorList>
            <person name="Meier V. D."/>
            <person name="Meier V D."/>
        </authorList>
    </citation>
    <scope>NUCLEOTIDE SEQUENCE</scope>
    <source>
        <strain evidence="1">HLG_WM_MAG_10</strain>
    </source>
</reference>
<name>A0A6S6UKJ0_9BACT</name>
<dbReference type="AlphaFoldDB" id="A0A6S6UKJ0"/>
<accession>A0A6S6UKJ0</accession>
<gene>
    <name evidence="1" type="ORF">HELGO_WM27424</name>
</gene>
<dbReference type="EMBL" id="CACVAQ010000556">
    <property type="protein sequence ID" value="CAA6830457.1"/>
    <property type="molecule type" value="Genomic_DNA"/>
</dbReference>